<evidence type="ECO:0000256" key="3">
    <source>
        <dbReference type="ARBA" id="ARBA00022692"/>
    </source>
</evidence>
<evidence type="ECO:0000313" key="9">
    <source>
        <dbReference type="Proteomes" id="UP000548978"/>
    </source>
</evidence>
<keyword evidence="7" id="KW-0732">Signal</keyword>
<dbReference type="RefSeq" id="WP_123286309.1">
    <property type="nucleotide sequence ID" value="NZ_JACIJB010000001.1"/>
</dbReference>
<keyword evidence="3 6" id="KW-0812">Transmembrane</keyword>
<dbReference type="Pfam" id="PF04241">
    <property type="entry name" value="DUF423"/>
    <property type="match status" value="1"/>
</dbReference>
<dbReference type="OrthoDB" id="7173378at2"/>
<comment type="caution">
    <text evidence="8">The sequence shown here is derived from an EMBL/GenBank/DDBJ whole genome shotgun (WGS) entry which is preliminary data.</text>
</comment>
<evidence type="ECO:0000256" key="1">
    <source>
        <dbReference type="ARBA" id="ARBA00004141"/>
    </source>
</evidence>
<comment type="subcellular location">
    <subcellularLocation>
        <location evidence="1">Membrane</location>
        <topology evidence="1">Multi-pass membrane protein</topology>
    </subcellularLocation>
</comment>
<evidence type="ECO:0000256" key="7">
    <source>
        <dbReference type="SAM" id="SignalP"/>
    </source>
</evidence>
<feature type="transmembrane region" description="Helical" evidence="6">
    <location>
        <begin position="92"/>
        <end position="116"/>
    </location>
</feature>
<organism evidence="8 9">
    <name type="scientific">Brevundimonas halotolerans</name>
    <dbReference type="NCBI Taxonomy" id="69670"/>
    <lineage>
        <taxon>Bacteria</taxon>
        <taxon>Pseudomonadati</taxon>
        <taxon>Pseudomonadota</taxon>
        <taxon>Alphaproteobacteria</taxon>
        <taxon>Caulobacterales</taxon>
        <taxon>Caulobacteraceae</taxon>
        <taxon>Brevundimonas</taxon>
    </lineage>
</organism>
<dbReference type="PANTHER" id="PTHR43461:SF1">
    <property type="entry name" value="TRANSMEMBRANE PROTEIN 256"/>
    <property type="match status" value="1"/>
</dbReference>
<feature type="chain" id="PRO_5030642209" evidence="7">
    <location>
        <begin position="29"/>
        <end position="124"/>
    </location>
</feature>
<dbReference type="EMBL" id="JACIJB010000001">
    <property type="protein sequence ID" value="MBB5659285.1"/>
    <property type="molecule type" value="Genomic_DNA"/>
</dbReference>
<sequence length="124" mass="12490">MTVNRTLAVTACGLGALCVLLGAFAAHGAGPQVKTLLTTGAHYGLIHALLAVVAATLARHSAAIRWAGWLAVVGGAVFALSLALVGMASLSILGAVAPIGGLLMIAAWLLFAYGAFRMRPPDLS</sequence>
<dbReference type="InterPro" id="IPR006696">
    <property type="entry name" value="DUF423"/>
</dbReference>
<keyword evidence="9" id="KW-1185">Reference proteome</keyword>
<evidence type="ECO:0000256" key="5">
    <source>
        <dbReference type="ARBA" id="ARBA00023136"/>
    </source>
</evidence>
<comment type="similarity">
    <text evidence="2">Belongs to the UPF0382 family.</text>
</comment>
<keyword evidence="4 6" id="KW-1133">Transmembrane helix</keyword>
<feature type="transmembrane region" description="Helical" evidence="6">
    <location>
        <begin position="41"/>
        <end position="59"/>
    </location>
</feature>
<reference evidence="8 9" key="1">
    <citation type="submission" date="2020-08" db="EMBL/GenBank/DDBJ databases">
        <title>Genomic Encyclopedia of Type Strains, Phase IV (KMG-IV): sequencing the most valuable type-strain genomes for metagenomic binning, comparative biology and taxonomic classification.</title>
        <authorList>
            <person name="Goeker M."/>
        </authorList>
    </citation>
    <scope>NUCLEOTIDE SEQUENCE [LARGE SCALE GENOMIC DNA]</scope>
    <source>
        <strain evidence="8 9">DSM 24448</strain>
    </source>
</reference>
<dbReference type="Proteomes" id="UP000548978">
    <property type="component" value="Unassembled WGS sequence"/>
</dbReference>
<gene>
    <name evidence="8" type="ORF">FHS65_000003</name>
</gene>
<protein>
    <submittedName>
        <fullName evidence="8">Uncharacterized membrane protein YgdD (TMEM256/DUF423 family)</fullName>
    </submittedName>
</protein>
<accession>A0A7W9A186</accession>
<evidence type="ECO:0000313" key="8">
    <source>
        <dbReference type="EMBL" id="MBB5659285.1"/>
    </source>
</evidence>
<proteinExistence type="inferred from homology"/>
<evidence type="ECO:0000256" key="2">
    <source>
        <dbReference type="ARBA" id="ARBA00009694"/>
    </source>
</evidence>
<feature type="transmembrane region" description="Helical" evidence="6">
    <location>
        <begin position="66"/>
        <end position="86"/>
    </location>
</feature>
<name>A0A7W9A186_9CAUL</name>
<dbReference type="PANTHER" id="PTHR43461">
    <property type="entry name" value="TRANSMEMBRANE PROTEIN 256"/>
    <property type="match status" value="1"/>
</dbReference>
<dbReference type="GO" id="GO:0005886">
    <property type="term" value="C:plasma membrane"/>
    <property type="evidence" value="ECO:0007669"/>
    <property type="project" value="TreeGrafter"/>
</dbReference>
<dbReference type="AlphaFoldDB" id="A0A7W9A186"/>
<feature type="signal peptide" evidence="7">
    <location>
        <begin position="1"/>
        <end position="28"/>
    </location>
</feature>
<evidence type="ECO:0000256" key="6">
    <source>
        <dbReference type="SAM" id="Phobius"/>
    </source>
</evidence>
<evidence type="ECO:0000256" key="4">
    <source>
        <dbReference type="ARBA" id="ARBA00022989"/>
    </source>
</evidence>
<keyword evidence="5 6" id="KW-0472">Membrane</keyword>